<dbReference type="Gene3D" id="1.10.510.10">
    <property type="entry name" value="Transferase(Phosphotransferase) domain 1"/>
    <property type="match status" value="1"/>
</dbReference>
<dbReference type="Pfam" id="PF00069">
    <property type="entry name" value="Pkinase"/>
    <property type="match status" value="1"/>
</dbReference>
<dbReference type="InterPro" id="IPR013763">
    <property type="entry name" value="Cyclin-like_dom"/>
</dbReference>
<name>A0A6G6AC83_9VIRU</name>
<proteinExistence type="predicted"/>
<dbReference type="EMBL" id="MN175499">
    <property type="protein sequence ID" value="QID06455.1"/>
    <property type="molecule type" value="Genomic_DNA"/>
</dbReference>
<reference evidence="5" key="1">
    <citation type="submission" date="2019-07" db="EMBL/GenBank/DDBJ databases">
        <title>The discovery of a new lineage B mimivirus raises questions about particles surface fibrils.</title>
        <authorList>
            <person name="Silva L.K.S."/>
            <person name="Rodrigues R.A.L."/>
            <person name="Andrade A.C.S.P."/>
            <person name="Hikida H."/>
            <person name="Andreani J."/>
            <person name="Levasseur A."/>
            <person name="La Scola B."/>
            <person name="Abrahao J.S."/>
        </authorList>
    </citation>
    <scope>NUCLEOTIDE SEQUENCE</scope>
    <source>
        <strain evidence="5">B60</strain>
    </source>
</reference>
<evidence type="ECO:0000256" key="2">
    <source>
        <dbReference type="ARBA" id="ARBA00022840"/>
    </source>
</evidence>
<dbReference type="InterPro" id="IPR000719">
    <property type="entry name" value="Prot_kinase_dom"/>
</dbReference>
<dbReference type="PROSITE" id="PS00109">
    <property type="entry name" value="PROTEIN_KINASE_TYR"/>
    <property type="match status" value="1"/>
</dbReference>
<organism evidence="5">
    <name type="scientific">Borely moumouvirus</name>
    <dbReference type="NCBI Taxonomy" id="2712067"/>
    <lineage>
        <taxon>Viruses</taxon>
        <taxon>Varidnaviria</taxon>
        <taxon>Bamfordvirae</taxon>
        <taxon>Nucleocytoviricota</taxon>
        <taxon>Megaviricetes</taxon>
        <taxon>Imitervirales</taxon>
        <taxon>Mimiviridae</taxon>
        <taxon>Megamimivirinae</taxon>
        <taxon>Moumouvirus</taxon>
    </lineage>
</organism>
<dbReference type="InterPro" id="IPR017441">
    <property type="entry name" value="Protein_kinase_ATP_BS"/>
</dbReference>
<dbReference type="InterPro" id="IPR011009">
    <property type="entry name" value="Kinase-like_dom_sf"/>
</dbReference>
<accession>A0A6G6AC83</accession>
<feature type="domain" description="Protein kinase" evidence="4">
    <location>
        <begin position="254"/>
        <end position="534"/>
    </location>
</feature>
<keyword evidence="5" id="KW-0418">Kinase</keyword>
<dbReference type="PANTHER" id="PTHR24055">
    <property type="entry name" value="MITOGEN-ACTIVATED PROTEIN KINASE"/>
    <property type="match status" value="1"/>
</dbReference>
<keyword evidence="2 3" id="KW-0067">ATP-binding</keyword>
<keyword evidence="5" id="KW-0808">Transferase</keyword>
<dbReference type="Pfam" id="PF00134">
    <property type="entry name" value="Cyclin_N"/>
    <property type="match status" value="1"/>
</dbReference>
<evidence type="ECO:0000256" key="3">
    <source>
        <dbReference type="PROSITE-ProRule" id="PRU10141"/>
    </source>
</evidence>
<dbReference type="SUPFAM" id="SSF56112">
    <property type="entry name" value="Protein kinase-like (PK-like)"/>
    <property type="match status" value="1"/>
</dbReference>
<dbReference type="PROSITE" id="PS00107">
    <property type="entry name" value="PROTEIN_KINASE_ATP"/>
    <property type="match status" value="1"/>
</dbReference>
<dbReference type="InterPro" id="IPR006671">
    <property type="entry name" value="Cyclin_N"/>
</dbReference>
<dbReference type="InterPro" id="IPR050117">
    <property type="entry name" value="MAPK"/>
</dbReference>
<evidence type="ECO:0000259" key="4">
    <source>
        <dbReference type="PROSITE" id="PS50011"/>
    </source>
</evidence>
<keyword evidence="1 3" id="KW-0547">Nucleotide-binding</keyword>
<evidence type="ECO:0000313" key="5">
    <source>
        <dbReference type="EMBL" id="QID06455.1"/>
    </source>
</evidence>
<sequence length="536" mass="63825">MYQDKHIFKKEKYQVLNYLLEIVDQRKFKHETLHHAVVIMNRYLHKSEINVNNLYFVGLVSLNLAIKIHEVSPMEIGEIMYWYNDKINPKMYNESFIRQIEKNILETIDYELYNDNAWQYVKIICSEEKIIEQQFKFTYYLSSIIISNRFYGFIDSKELAEKIISFVKDVYSLDRIYLTNDPITKLIYKCYKKEVEQNILPEVRSIFVGMNIYDFIQNKFKDIVYNKYYKIKPELKLYKQNEIHWYTIVDLLKKEVVVPLGKGTYGRVEKVVINNTTIALKMMNDTENYVGVGSLVLRELNTLRKLNHTNINKIIGFYYDYDNYIAYFGLEIMEKSLYGYYNGQIVSDTRKDLYILQLLRGLKCLHDNKIMHRDLSPSNILVTNDHLQISDFGLSKYIFNFNQTKTQTNIVFSPFYRSIEIHLGEKYTEKADIWACACVIGFILTEQHIFYVEPESEIIKNIFRKLGAPNSDHNSEIMNWPKFDKKYLVCERSGFTNLEQKYPQHAKIIYSMLELNPINRPSIDRVLDQFESIIKN</sequence>
<dbReference type="GO" id="GO:0005524">
    <property type="term" value="F:ATP binding"/>
    <property type="evidence" value="ECO:0007669"/>
    <property type="project" value="UniProtKB-UniRule"/>
</dbReference>
<dbReference type="Gene3D" id="3.30.200.20">
    <property type="entry name" value="Phosphorylase Kinase, domain 1"/>
    <property type="match status" value="1"/>
</dbReference>
<dbReference type="SMART" id="SM00385">
    <property type="entry name" value="CYCLIN"/>
    <property type="match status" value="1"/>
</dbReference>
<dbReference type="InterPro" id="IPR008266">
    <property type="entry name" value="Tyr_kinase_AS"/>
</dbReference>
<dbReference type="GO" id="GO:0004672">
    <property type="term" value="F:protein kinase activity"/>
    <property type="evidence" value="ECO:0007669"/>
    <property type="project" value="InterPro"/>
</dbReference>
<feature type="binding site" evidence="3">
    <location>
        <position position="281"/>
    </location>
    <ligand>
        <name>ATP</name>
        <dbReference type="ChEBI" id="CHEBI:30616"/>
    </ligand>
</feature>
<dbReference type="SUPFAM" id="SSF47954">
    <property type="entry name" value="Cyclin-like"/>
    <property type="match status" value="1"/>
</dbReference>
<dbReference type="Gene3D" id="1.10.472.10">
    <property type="entry name" value="Cyclin-like"/>
    <property type="match status" value="1"/>
</dbReference>
<protein>
    <submittedName>
        <fullName evidence="5">Cyclin-domain fused to serine-threonine kinase</fullName>
    </submittedName>
</protein>
<evidence type="ECO:0000256" key="1">
    <source>
        <dbReference type="ARBA" id="ARBA00022741"/>
    </source>
</evidence>
<dbReference type="InterPro" id="IPR036915">
    <property type="entry name" value="Cyclin-like_sf"/>
</dbReference>
<dbReference type="PROSITE" id="PS50011">
    <property type="entry name" value="PROTEIN_KINASE_DOM"/>
    <property type="match status" value="1"/>
</dbReference>